<reference evidence="1 2" key="1">
    <citation type="submission" date="2019-04" db="EMBL/GenBank/DDBJ databases">
        <authorList>
            <person name="Yang Y."/>
            <person name="Wei D."/>
        </authorList>
    </citation>
    <scope>NUCLEOTIDE SEQUENCE [LARGE SCALE GENOMIC DNA]</scope>
    <source>
        <strain evidence="1 2">L-1-4w-11</strain>
    </source>
</reference>
<name>A0A4U1L7K6_9SPHN</name>
<dbReference type="InterPro" id="IPR003772">
    <property type="entry name" value="YceD"/>
</dbReference>
<comment type="caution">
    <text evidence="1">The sequence shown here is derived from an EMBL/GenBank/DDBJ whole genome shotgun (WGS) entry which is preliminary data.</text>
</comment>
<dbReference type="Proteomes" id="UP000309138">
    <property type="component" value="Unassembled WGS sequence"/>
</dbReference>
<dbReference type="RefSeq" id="WP_136941354.1">
    <property type="nucleotide sequence ID" value="NZ_SWKR01000001.1"/>
</dbReference>
<evidence type="ECO:0000313" key="1">
    <source>
        <dbReference type="EMBL" id="TKD52929.1"/>
    </source>
</evidence>
<accession>A0A4U1L7K6</accession>
<organism evidence="1 2">
    <name type="scientific">Sphingomonas baiyangensis</name>
    <dbReference type="NCBI Taxonomy" id="2572576"/>
    <lineage>
        <taxon>Bacteria</taxon>
        <taxon>Pseudomonadati</taxon>
        <taxon>Pseudomonadota</taxon>
        <taxon>Alphaproteobacteria</taxon>
        <taxon>Sphingomonadales</taxon>
        <taxon>Sphingomonadaceae</taxon>
        <taxon>Sphingomonas</taxon>
    </lineage>
</organism>
<dbReference type="Pfam" id="PF02620">
    <property type="entry name" value="YceD"/>
    <property type="match status" value="1"/>
</dbReference>
<dbReference type="OrthoDB" id="8443793at2"/>
<keyword evidence="2" id="KW-1185">Reference proteome</keyword>
<proteinExistence type="predicted"/>
<dbReference type="AlphaFoldDB" id="A0A4U1L7K6"/>
<sequence>MTASEFPRPHRLDRIGMGESDVAVEATPDERAALARRFALLALDRLEASYTLRREGDGVRAHGHLRAAATQACIATGDPVPATIEQDFVLRFVPEPGEALPDEVELDADDCDTMFFTGSAIDLGEAAAETLALALAPFPRSPAADAALREAGVLGEDQAGTGAFGALAGLRDKLAQ</sequence>
<dbReference type="EMBL" id="SWKR01000001">
    <property type="protein sequence ID" value="TKD52929.1"/>
    <property type="molecule type" value="Genomic_DNA"/>
</dbReference>
<gene>
    <name evidence="1" type="ORF">FBR43_00835</name>
</gene>
<protein>
    <submittedName>
        <fullName evidence="1">DUF177 domain-containing protein</fullName>
    </submittedName>
</protein>
<evidence type="ECO:0000313" key="2">
    <source>
        <dbReference type="Proteomes" id="UP000309138"/>
    </source>
</evidence>